<dbReference type="GO" id="GO:0003824">
    <property type="term" value="F:catalytic activity"/>
    <property type="evidence" value="ECO:0007669"/>
    <property type="project" value="UniProtKB-ARBA"/>
</dbReference>
<protein>
    <submittedName>
        <fullName evidence="3">Pimeloyl-ACP methyl ester carboxylesterase</fullName>
    </submittedName>
</protein>
<evidence type="ECO:0000256" key="1">
    <source>
        <dbReference type="SAM" id="MobiDB-lite"/>
    </source>
</evidence>
<dbReference type="AlphaFoldDB" id="A0A1G7VZX8"/>
<dbReference type="Pfam" id="PF12697">
    <property type="entry name" value="Abhydrolase_6"/>
    <property type="match status" value="1"/>
</dbReference>
<dbReference type="OrthoDB" id="9814966at2"/>
<dbReference type="Proteomes" id="UP000198614">
    <property type="component" value="Unassembled WGS sequence"/>
</dbReference>
<dbReference type="InterPro" id="IPR052897">
    <property type="entry name" value="Sec-Metab_Biosynth_Hydrolase"/>
</dbReference>
<accession>A0A1G7VZX8</accession>
<dbReference type="PANTHER" id="PTHR37017">
    <property type="entry name" value="AB HYDROLASE-1 DOMAIN-CONTAINING PROTEIN-RELATED"/>
    <property type="match status" value="1"/>
</dbReference>
<evidence type="ECO:0000313" key="3">
    <source>
        <dbReference type="EMBL" id="SDG65233.1"/>
    </source>
</evidence>
<dbReference type="PANTHER" id="PTHR37017:SF11">
    <property type="entry name" value="ESTERASE_LIPASE_THIOESTERASE DOMAIN-CONTAINING PROTEIN"/>
    <property type="match status" value="1"/>
</dbReference>
<gene>
    <name evidence="3" type="ORF">SAMN05216260_1254</name>
</gene>
<evidence type="ECO:0000313" key="4">
    <source>
        <dbReference type="Proteomes" id="UP000198614"/>
    </source>
</evidence>
<name>A0A1G7VZX8_9ACTN</name>
<feature type="domain" description="AB hydrolase-1" evidence="2">
    <location>
        <begin position="5"/>
        <end position="218"/>
    </location>
</feature>
<feature type="region of interest" description="Disordered" evidence="1">
    <location>
        <begin position="224"/>
        <end position="247"/>
    </location>
</feature>
<dbReference type="InterPro" id="IPR029058">
    <property type="entry name" value="AB_hydrolase_fold"/>
</dbReference>
<reference evidence="3 4" key="1">
    <citation type="submission" date="2016-10" db="EMBL/GenBank/DDBJ databases">
        <authorList>
            <person name="de Groot N.N."/>
        </authorList>
    </citation>
    <scope>NUCLEOTIDE SEQUENCE [LARGE SCALE GENOMIC DNA]</scope>
    <source>
        <strain evidence="3 4">CGMCC 4.1859</strain>
    </source>
</reference>
<evidence type="ECO:0000259" key="2">
    <source>
        <dbReference type="Pfam" id="PF12697"/>
    </source>
</evidence>
<organism evidence="3 4">
    <name type="scientific">Streptomyces griseoaurantiacus</name>
    <dbReference type="NCBI Taxonomy" id="68213"/>
    <lineage>
        <taxon>Bacteria</taxon>
        <taxon>Bacillati</taxon>
        <taxon>Actinomycetota</taxon>
        <taxon>Actinomycetes</taxon>
        <taxon>Kitasatosporales</taxon>
        <taxon>Streptomycetaceae</taxon>
        <taxon>Streptomyces</taxon>
        <taxon>Streptomyces aurantiacus group</taxon>
    </lineage>
</organism>
<dbReference type="EMBL" id="FNAX01000025">
    <property type="protein sequence ID" value="SDG65233.1"/>
    <property type="molecule type" value="Genomic_DNA"/>
</dbReference>
<dbReference type="SUPFAM" id="SSF53474">
    <property type="entry name" value="alpha/beta-Hydrolases"/>
    <property type="match status" value="1"/>
</dbReference>
<proteinExistence type="predicted"/>
<sequence length="247" mass="26106">MGNAVLVHGAWSDGSVWQEVVGHLHQQGHQALSVQLPMTSLADDIAWTRRHIDAMEGPLTLVGHSYGGTVISGAALDRPQADSLVFVAAYVPEEGETVGTLSDRGAEMPGRAALRFAADGWSHVDPALFGDALAHDLPPRLARSLAAAQKPTHAACLTAPAPRGAWHELPCGYVLSAEDRILDPRLQRWFAARAGAVVTELPSSHLSPLSHPGEVAAAISATLERAGGSANRSEADPPEEWIEAPRD</sequence>
<dbReference type="Gene3D" id="3.40.50.1820">
    <property type="entry name" value="alpha/beta hydrolase"/>
    <property type="match status" value="1"/>
</dbReference>
<dbReference type="InterPro" id="IPR000073">
    <property type="entry name" value="AB_hydrolase_1"/>
</dbReference>
<feature type="compositionally biased region" description="Acidic residues" evidence="1">
    <location>
        <begin position="236"/>
        <end position="247"/>
    </location>
</feature>